<evidence type="ECO:0000259" key="5">
    <source>
        <dbReference type="PROSITE" id="PS51084"/>
    </source>
</evidence>
<dbReference type="PROSITE" id="PS51084">
    <property type="entry name" value="HIT_2"/>
    <property type="match status" value="1"/>
</dbReference>
<dbReference type="PRINTS" id="PR00332">
    <property type="entry name" value="HISTRIAD"/>
</dbReference>
<evidence type="ECO:0000256" key="2">
    <source>
        <dbReference type="PIRSR" id="PIRSR601310-3"/>
    </source>
</evidence>
<dbReference type="InterPro" id="IPR036265">
    <property type="entry name" value="HIT-like_sf"/>
</dbReference>
<dbReference type="EMBL" id="SSMQ01000021">
    <property type="protein sequence ID" value="TKD05299.1"/>
    <property type="molecule type" value="Genomic_DNA"/>
</dbReference>
<dbReference type="PROSITE" id="PS00892">
    <property type="entry name" value="HIT_1"/>
    <property type="match status" value="1"/>
</dbReference>
<dbReference type="Pfam" id="PF01230">
    <property type="entry name" value="HIT"/>
    <property type="match status" value="1"/>
</dbReference>
<evidence type="ECO:0000256" key="3">
    <source>
        <dbReference type="PROSITE-ProRule" id="PRU00464"/>
    </source>
</evidence>
<gene>
    <name evidence="6" type="ORF">E8A74_21110</name>
</gene>
<feature type="compositionally biased region" description="Polar residues" evidence="4">
    <location>
        <begin position="1"/>
        <end position="16"/>
    </location>
</feature>
<dbReference type="OrthoDB" id="9784774at2"/>
<proteinExistence type="predicted"/>
<dbReference type="PANTHER" id="PTHR42997:SF1">
    <property type="entry name" value="AP-4-A PHOSPHORYLASE"/>
    <property type="match status" value="1"/>
</dbReference>
<name>A0A4U1JAK9_9BACT</name>
<accession>A0A4U1JAK9</accession>
<dbReference type="SUPFAM" id="SSF54197">
    <property type="entry name" value="HIT-like"/>
    <property type="match status" value="1"/>
</dbReference>
<protein>
    <submittedName>
        <fullName evidence="6">HIT domain-containing protein</fullName>
    </submittedName>
</protein>
<dbReference type="Proteomes" id="UP000309215">
    <property type="component" value="Unassembled WGS sequence"/>
</dbReference>
<dbReference type="GO" id="GO:0003824">
    <property type="term" value="F:catalytic activity"/>
    <property type="evidence" value="ECO:0007669"/>
    <property type="project" value="InterPro"/>
</dbReference>
<keyword evidence="7" id="KW-1185">Reference proteome</keyword>
<dbReference type="PANTHER" id="PTHR42997">
    <property type="entry name" value="HIT FAMILY HYDROLASE"/>
    <property type="match status" value="1"/>
</dbReference>
<feature type="short sequence motif" description="Histidine triad motif" evidence="2 3">
    <location>
        <begin position="190"/>
        <end position="194"/>
    </location>
</feature>
<evidence type="ECO:0000256" key="1">
    <source>
        <dbReference type="PIRSR" id="PIRSR601310-1"/>
    </source>
</evidence>
<evidence type="ECO:0000313" key="6">
    <source>
        <dbReference type="EMBL" id="TKD05299.1"/>
    </source>
</evidence>
<feature type="region of interest" description="Disordered" evidence="4">
    <location>
        <begin position="1"/>
        <end position="30"/>
    </location>
</feature>
<dbReference type="InterPro" id="IPR001310">
    <property type="entry name" value="Histidine_triad_HIT"/>
</dbReference>
<dbReference type="InterPro" id="IPR011146">
    <property type="entry name" value="HIT-like"/>
</dbReference>
<comment type="caution">
    <text evidence="6">The sequence shown here is derived from an EMBL/GenBank/DDBJ whole genome shotgun (WGS) entry which is preliminary data.</text>
</comment>
<evidence type="ECO:0000313" key="7">
    <source>
        <dbReference type="Proteomes" id="UP000309215"/>
    </source>
</evidence>
<feature type="domain" description="HIT" evidence="5">
    <location>
        <begin position="97"/>
        <end position="205"/>
    </location>
</feature>
<organism evidence="6 7">
    <name type="scientific">Polyangium fumosum</name>
    <dbReference type="NCBI Taxonomy" id="889272"/>
    <lineage>
        <taxon>Bacteria</taxon>
        <taxon>Pseudomonadati</taxon>
        <taxon>Myxococcota</taxon>
        <taxon>Polyangia</taxon>
        <taxon>Polyangiales</taxon>
        <taxon>Polyangiaceae</taxon>
        <taxon>Polyangium</taxon>
    </lineage>
</organism>
<feature type="compositionally biased region" description="Basic and acidic residues" evidence="4">
    <location>
        <begin position="20"/>
        <end position="30"/>
    </location>
</feature>
<feature type="active site" description="Tele-AMP-histidine intermediate" evidence="1">
    <location>
        <position position="192"/>
    </location>
</feature>
<dbReference type="InterPro" id="IPR019808">
    <property type="entry name" value="Histidine_triad_CS"/>
</dbReference>
<reference evidence="6 7" key="1">
    <citation type="submission" date="2019-04" db="EMBL/GenBank/DDBJ databases">
        <authorList>
            <person name="Li Y."/>
            <person name="Wang J."/>
        </authorList>
    </citation>
    <scope>NUCLEOTIDE SEQUENCE [LARGE SCALE GENOMIC DNA]</scope>
    <source>
        <strain evidence="6 7">DSM 14668</strain>
    </source>
</reference>
<dbReference type="Gene3D" id="3.30.428.10">
    <property type="entry name" value="HIT-like"/>
    <property type="match status" value="1"/>
</dbReference>
<dbReference type="AlphaFoldDB" id="A0A4U1JAK9"/>
<dbReference type="InterPro" id="IPR052908">
    <property type="entry name" value="AP-4-A_phosphorylase"/>
</dbReference>
<evidence type="ECO:0000256" key="4">
    <source>
        <dbReference type="SAM" id="MobiDB-lite"/>
    </source>
</evidence>
<sequence>MPTGWSGSRTLATSSGDGCKQVEDPCDSSRRRLRPWSNRLVIPCNEGCEPVDKRHDLPRRRLRLSSRRVTTHHADGFEFLCEGVQQVALHQTPSRTLCAVSPFLRIPSSSWIASNALAFAVPDLYPVSRGHTLVIPRRLVATWFDATPEEQRALFELVDDVKRKLDAELSPDGYNIGINAGEAAGQTVMHLHVHVIPRYRGDVDDPRGGVRHVIPGKGNYLANRSPPLAQGGTDDPFLAHLAPLFRRAADIAILAAFTQERGLDLLESHVFAALAHGARVRLVTSDYLQITSAQALRTLLDWVGSPPVRRGKAPSCTQAVFVFLRKKYNAGA</sequence>